<comment type="caution">
    <text evidence="2">The sequence shown here is derived from an EMBL/GenBank/DDBJ whole genome shotgun (WGS) entry which is preliminary data.</text>
</comment>
<feature type="region of interest" description="Disordered" evidence="1">
    <location>
        <begin position="181"/>
        <end position="223"/>
    </location>
</feature>
<accession>A0ABS8ZHJ6</accession>
<gene>
    <name evidence="2" type="ORF">LWC34_26645</name>
</gene>
<evidence type="ECO:0000313" key="3">
    <source>
        <dbReference type="Proteomes" id="UP001521150"/>
    </source>
</evidence>
<feature type="region of interest" description="Disordered" evidence="1">
    <location>
        <begin position="1"/>
        <end position="78"/>
    </location>
</feature>
<dbReference type="RefSeq" id="WP_233728959.1">
    <property type="nucleotide sequence ID" value="NZ_JAJVCN010000002.1"/>
</dbReference>
<reference evidence="2 3" key="1">
    <citation type="submission" date="2021-12" db="EMBL/GenBank/DDBJ databases">
        <title>Genome sequence of Kibdelosporangium philippinense ATCC 49844.</title>
        <authorList>
            <person name="Fedorov E.A."/>
            <person name="Omeragic M."/>
            <person name="Shalygina K.F."/>
            <person name="Maclea K.S."/>
        </authorList>
    </citation>
    <scope>NUCLEOTIDE SEQUENCE [LARGE SCALE GENOMIC DNA]</scope>
    <source>
        <strain evidence="2 3">ATCC 49844</strain>
    </source>
</reference>
<feature type="compositionally biased region" description="Low complexity" evidence="1">
    <location>
        <begin position="53"/>
        <end position="74"/>
    </location>
</feature>
<sequence>MHHRVSERTVHNTKTNIQRRTPNSHPRTTGRDLARPPGLHPVDPVLVVTPFQTRFTASTTRRRTSPTTDSADTRPGPPVLEIHPARIGQVVGNTTLRELLARFLRRLIDEPATGIPPIVRRNLLDQFRHGEPRRRNITQPLGRHLHKVIETLSHRGNRDVVSAPLNALPRDPRRNNRRRLVADAHPHQPHHQLPEREHKRPRRPQKDGRRDIRQLRHRPDHLDINPVPARVDIGGLLVELPRLQIRDLRERLPPAITELRHMHTELLRHLGTDTVPDPVHQTLQTLARAQNPLRVSPIRHSLLTHQLDLPRRQRPTRDQDR</sequence>
<proteinExistence type="predicted"/>
<dbReference type="EMBL" id="JAJVCN010000002">
    <property type="protein sequence ID" value="MCE7006385.1"/>
    <property type="molecule type" value="Genomic_DNA"/>
</dbReference>
<evidence type="ECO:0000313" key="2">
    <source>
        <dbReference type="EMBL" id="MCE7006385.1"/>
    </source>
</evidence>
<feature type="compositionally biased region" description="Basic and acidic residues" evidence="1">
    <location>
        <begin position="1"/>
        <end position="10"/>
    </location>
</feature>
<keyword evidence="3" id="KW-1185">Reference proteome</keyword>
<evidence type="ECO:0000256" key="1">
    <source>
        <dbReference type="SAM" id="MobiDB-lite"/>
    </source>
</evidence>
<name>A0ABS8ZHJ6_9PSEU</name>
<organism evidence="2 3">
    <name type="scientific">Kibdelosporangium philippinense</name>
    <dbReference type="NCBI Taxonomy" id="211113"/>
    <lineage>
        <taxon>Bacteria</taxon>
        <taxon>Bacillati</taxon>
        <taxon>Actinomycetota</taxon>
        <taxon>Actinomycetes</taxon>
        <taxon>Pseudonocardiales</taxon>
        <taxon>Pseudonocardiaceae</taxon>
        <taxon>Kibdelosporangium</taxon>
    </lineage>
</organism>
<feature type="compositionally biased region" description="Basic and acidic residues" evidence="1">
    <location>
        <begin position="181"/>
        <end position="214"/>
    </location>
</feature>
<protein>
    <submittedName>
        <fullName evidence="2">Uncharacterized protein</fullName>
    </submittedName>
</protein>
<feature type="compositionally biased region" description="Polar residues" evidence="1">
    <location>
        <begin position="12"/>
        <end position="27"/>
    </location>
</feature>
<dbReference type="Proteomes" id="UP001521150">
    <property type="component" value="Unassembled WGS sequence"/>
</dbReference>